<feature type="domain" description="Response regulatory" evidence="2">
    <location>
        <begin position="8"/>
        <end position="123"/>
    </location>
</feature>
<feature type="domain" description="HDOD" evidence="3">
    <location>
        <begin position="144"/>
        <end position="341"/>
    </location>
</feature>
<evidence type="ECO:0000313" key="5">
    <source>
        <dbReference type="Proteomes" id="UP000094849"/>
    </source>
</evidence>
<dbReference type="GO" id="GO:0000160">
    <property type="term" value="P:phosphorelay signal transduction system"/>
    <property type="evidence" value="ECO:0007669"/>
    <property type="project" value="InterPro"/>
</dbReference>
<sequence>MKLFDTNHILFVDSDRNQLEALKRILRDHNDQWQLHFCDSSTSALELLQQQPMAIIVTETRLGSKSGSELLKQVQQHYPSTTRLLFSGQALRTPAQEIVHHAHQFIAKPCDTQTLIVILERVIQLRDLLNNPAMTEMVNSLGSLPSLPASYQQMIEALQSDNTSLAEIGEIVAKDLGMSAKLLQMVNSAFFGLPQKISSPQHAVTLLGIETVSNLALGAAIFSRLDQTLIDEFKLEPLWQHSQSVSGLVRQLGMAMGMSRQELETPVMAGMLHDLGKLILASQNQDEYRRIVKQANQESLPLFEAEAEALWCHHAGIGAYLMGLWGLPFSAVEAVAHHHNHEYQSIDRKDCLLVYGANLLLHWLSDKEYKQHYDPQSLQSLLGDEEFNRWQNIAQEYLDGQTT</sequence>
<dbReference type="RefSeq" id="WP_069024199.1">
    <property type="nucleotide sequence ID" value="NZ_LVJZ01000003.1"/>
</dbReference>
<evidence type="ECO:0000313" key="4">
    <source>
        <dbReference type="EMBL" id="ODB96181.1"/>
    </source>
</evidence>
<dbReference type="PROSITE" id="PS51833">
    <property type="entry name" value="HDOD"/>
    <property type="match status" value="1"/>
</dbReference>
<dbReference type="InterPro" id="IPR003607">
    <property type="entry name" value="HD/PDEase_dom"/>
</dbReference>
<evidence type="ECO:0000256" key="1">
    <source>
        <dbReference type="PROSITE-ProRule" id="PRU00169"/>
    </source>
</evidence>
<dbReference type="InterPro" id="IPR011006">
    <property type="entry name" value="CheY-like_superfamily"/>
</dbReference>
<dbReference type="PROSITE" id="PS50110">
    <property type="entry name" value="RESPONSE_REGULATORY"/>
    <property type="match status" value="1"/>
</dbReference>
<protein>
    <recommendedName>
        <fullName evidence="6">HDOD domain-containing protein</fullName>
    </recommendedName>
</protein>
<keyword evidence="5" id="KW-1185">Reference proteome</keyword>
<comment type="caution">
    <text evidence="1">Lacks conserved residue(s) required for the propagation of feature annotation.</text>
</comment>
<dbReference type="PIRSF" id="PIRSF036883">
    <property type="entry name" value="RR_HD-GYP_mod"/>
    <property type="match status" value="1"/>
</dbReference>
<dbReference type="CDD" id="cd00077">
    <property type="entry name" value="HDc"/>
    <property type="match status" value="1"/>
</dbReference>
<dbReference type="InterPro" id="IPR001789">
    <property type="entry name" value="Sig_transdc_resp-reg_receiver"/>
</dbReference>
<accession>A0A1E2UNB6</accession>
<dbReference type="STRING" id="1818881.A3196_05025"/>
<organism evidence="4 5">
    <name type="scientific">Candidatus Thiodiazotropha endoloripes</name>
    <dbReference type="NCBI Taxonomy" id="1818881"/>
    <lineage>
        <taxon>Bacteria</taxon>
        <taxon>Pseudomonadati</taxon>
        <taxon>Pseudomonadota</taxon>
        <taxon>Gammaproteobacteria</taxon>
        <taxon>Chromatiales</taxon>
        <taxon>Sedimenticolaceae</taxon>
        <taxon>Candidatus Thiodiazotropha</taxon>
    </lineage>
</organism>
<reference evidence="4 5" key="1">
    <citation type="submission" date="2016-03" db="EMBL/GenBank/DDBJ databases">
        <title>Chemosynthetic sulphur-oxidizing symbionts of marine invertebrate animals are capable of nitrogen fixation.</title>
        <authorList>
            <person name="Petersen J.M."/>
            <person name="Kemper A."/>
            <person name="Gruber-Vodicka H."/>
            <person name="Cardini U."/>
            <person name="Geest Mvander."/>
            <person name="Kleiner M."/>
            <person name="Bulgheresi S."/>
            <person name="Fussmann M."/>
            <person name="Herbold C."/>
            <person name="Seah B.K.B."/>
            <person name="Antony C.Paul."/>
            <person name="Liu D."/>
            <person name="Belitz A."/>
            <person name="Weber M."/>
        </authorList>
    </citation>
    <scope>NUCLEOTIDE SEQUENCE [LARGE SCALE GENOMIC DNA]</scope>
    <source>
        <strain evidence="4">G_D</strain>
    </source>
</reference>
<dbReference type="Gene3D" id="1.10.3210.10">
    <property type="entry name" value="Hypothetical protein af1432"/>
    <property type="match status" value="1"/>
</dbReference>
<dbReference type="EMBL" id="LVJZ01000003">
    <property type="protein sequence ID" value="ODB96181.1"/>
    <property type="molecule type" value="Genomic_DNA"/>
</dbReference>
<dbReference type="InterPro" id="IPR052340">
    <property type="entry name" value="RNase_Y/CdgJ"/>
</dbReference>
<evidence type="ECO:0000259" key="2">
    <source>
        <dbReference type="PROSITE" id="PS50110"/>
    </source>
</evidence>
<dbReference type="SUPFAM" id="SSF52172">
    <property type="entry name" value="CheY-like"/>
    <property type="match status" value="1"/>
</dbReference>
<dbReference type="Pfam" id="PF00072">
    <property type="entry name" value="Response_reg"/>
    <property type="match status" value="1"/>
</dbReference>
<name>A0A1E2UNB6_9GAMM</name>
<gene>
    <name evidence="4" type="ORF">A3196_05025</name>
</gene>
<dbReference type="Gene3D" id="3.40.50.2300">
    <property type="match status" value="1"/>
</dbReference>
<dbReference type="SUPFAM" id="SSF109604">
    <property type="entry name" value="HD-domain/PDEase-like"/>
    <property type="match status" value="1"/>
</dbReference>
<dbReference type="SMART" id="SM00448">
    <property type="entry name" value="REC"/>
    <property type="match status" value="1"/>
</dbReference>
<comment type="caution">
    <text evidence="4">The sequence shown here is derived from an EMBL/GenBank/DDBJ whole genome shotgun (WGS) entry which is preliminary data.</text>
</comment>
<proteinExistence type="predicted"/>
<evidence type="ECO:0008006" key="6">
    <source>
        <dbReference type="Google" id="ProtNLM"/>
    </source>
</evidence>
<dbReference type="Proteomes" id="UP000094849">
    <property type="component" value="Unassembled WGS sequence"/>
</dbReference>
<dbReference type="PANTHER" id="PTHR33525">
    <property type="match status" value="1"/>
</dbReference>
<dbReference type="Pfam" id="PF08668">
    <property type="entry name" value="HDOD"/>
    <property type="match status" value="1"/>
</dbReference>
<dbReference type="InterPro" id="IPR013976">
    <property type="entry name" value="HDOD"/>
</dbReference>
<dbReference type="InterPro" id="IPR014626">
    <property type="entry name" value="Sig_transdc_resp-reg_put"/>
</dbReference>
<dbReference type="PANTHER" id="PTHR33525:SF3">
    <property type="entry name" value="RIBONUCLEASE Y"/>
    <property type="match status" value="1"/>
</dbReference>
<evidence type="ECO:0000259" key="3">
    <source>
        <dbReference type="PROSITE" id="PS51833"/>
    </source>
</evidence>
<dbReference type="AlphaFoldDB" id="A0A1E2UNB6"/>